<dbReference type="RefSeq" id="WP_114714396.1">
    <property type="nucleotide sequence ID" value="NZ_KZ857261.1"/>
</dbReference>
<dbReference type="Pfam" id="PF05235">
    <property type="entry name" value="CHAD"/>
    <property type="match status" value="1"/>
</dbReference>
<dbReference type="PROSITE" id="PS51708">
    <property type="entry name" value="CHAD"/>
    <property type="match status" value="1"/>
</dbReference>
<organism evidence="2 3">
    <name type="scientific">Rhizobium grahamii</name>
    <dbReference type="NCBI Taxonomy" id="1120045"/>
    <lineage>
        <taxon>Bacteria</taxon>
        <taxon>Pseudomonadati</taxon>
        <taxon>Pseudomonadota</taxon>
        <taxon>Alphaproteobacteria</taxon>
        <taxon>Hyphomicrobiales</taxon>
        <taxon>Rhizobiaceae</taxon>
        <taxon>Rhizobium/Agrobacterium group</taxon>
        <taxon>Rhizobium</taxon>
    </lineage>
</organism>
<name>A0A370KKU9_9HYPH</name>
<dbReference type="AlphaFoldDB" id="A0A370KKU9"/>
<dbReference type="OrthoDB" id="9810907at2"/>
<dbReference type="SMART" id="SM00880">
    <property type="entry name" value="CHAD"/>
    <property type="match status" value="1"/>
</dbReference>
<dbReference type="Proteomes" id="UP000254939">
    <property type="component" value="Unassembled WGS sequence"/>
</dbReference>
<comment type="caution">
    <text evidence="2">The sequence shown here is derived from an EMBL/GenBank/DDBJ whole genome shotgun (WGS) entry which is preliminary data.</text>
</comment>
<dbReference type="InterPro" id="IPR007899">
    <property type="entry name" value="CHAD_dom"/>
</dbReference>
<dbReference type="Gene3D" id="1.40.20.10">
    <property type="entry name" value="CHAD domain"/>
    <property type="match status" value="1"/>
</dbReference>
<evidence type="ECO:0000259" key="1">
    <source>
        <dbReference type="PROSITE" id="PS51708"/>
    </source>
</evidence>
<dbReference type="InterPro" id="IPR038186">
    <property type="entry name" value="CHAD_dom_sf"/>
</dbReference>
<evidence type="ECO:0000313" key="3">
    <source>
        <dbReference type="Proteomes" id="UP000254939"/>
    </source>
</evidence>
<dbReference type="EMBL" id="NAAC01000018">
    <property type="protein sequence ID" value="RDJ08790.1"/>
    <property type="molecule type" value="Genomic_DNA"/>
</dbReference>
<feature type="domain" description="CHAD" evidence="1">
    <location>
        <begin position="8"/>
        <end position="287"/>
    </location>
</feature>
<gene>
    <name evidence="2" type="ORF">B5K06_19750</name>
</gene>
<dbReference type="PANTHER" id="PTHR39339">
    <property type="entry name" value="SLR1444 PROTEIN"/>
    <property type="match status" value="1"/>
</dbReference>
<evidence type="ECO:0000313" key="2">
    <source>
        <dbReference type="EMBL" id="RDJ08790.1"/>
    </source>
</evidence>
<protein>
    <submittedName>
        <fullName evidence="2">Metal-binding protein</fullName>
    </submittedName>
</protein>
<proteinExistence type="predicted"/>
<reference evidence="2 3" key="1">
    <citation type="submission" date="2017-03" db="EMBL/GenBank/DDBJ databases">
        <title>Genome analysis of Rhizobial strains effectives or ineffectives for nitrogen fixation isolated from bean seeds.</title>
        <authorList>
            <person name="Peralta H."/>
            <person name="Aguilar-Vera A."/>
            <person name="Mora Y."/>
            <person name="Vargas-Lagunas C."/>
            <person name="Girard L."/>
            <person name="Mora J."/>
        </authorList>
    </citation>
    <scope>NUCLEOTIDE SEQUENCE [LARGE SCALE GENOMIC DNA]</scope>
    <source>
        <strain evidence="2 3">CCGM3</strain>
    </source>
</reference>
<dbReference type="PANTHER" id="PTHR39339:SF1">
    <property type="entry name" value="CHAD DOMAIN-CONTAINING PROTEIN"/>
    <property type="match status" value="1"/>
</dbReference>
<sequence>MPFRIRPDHSFTAEFRKAAAGQMSHAIRTLEERPEGKHEAIHAFRKNLKRVRSLYRLVASEVPEFRERENARLRDLAMSLSAIRDATALIETVDYLKTNARNAAEAKALGRIVAALESRRDHMAEAEADIDGKLTEAPGILRDAIAAVEAVHFNGGPRRNARLVAKGWRDTTSKARKAIEHCRAEASAETFHALRKRAQDYRAYQRLLRPLWPAAMKAKYEVTSSLIDLLGHIHDLDVLCALVEAEPQHFPNADDLARLLDAIIFRQQEDRRAALERAEDVFGDDPQEEADRIELLWRAQVS</sequence>
<accession>A0A370KKU9</accession>